<organism evidence="2 3">
    <name type="scientific">Trebonia kvetii</name>
    <dbReference type="NCBI Taxonomy" id="2480626"/>
    <lineage>
        <taxon>Bacteria</taxon>
        <taxon>Bacillati</taxon>
        <taxon>Actinomycetota</taxon>
        <taxon>Actinomycetes</taxon>
        <taxon>Streptosporangiales</taxon>
        <taxon>Treboniaceae</taxon>
        <taxon>Trebonia</taxon>
    </lineage>
</organism>
<evidence type="ECO:0000259" key="1">
    <source>
        <dbReference type="PROSITE" id="PS50995"/>
    </source>
</evidence>
<dbReference type="SUPFAM" id="SSF46785">
    <property type="entry name" value="Winged helix' DNA-binding domain"/>
    <property type="match status" value="1"/>
</dbReference>
<dbReference type="CDD" id="cd00090">
    <property type="entry name" value="HTH_ARSR"/>
    <property type="match status" value="1"/>
</dbReference>
<dbReference type="Pfam" id="PF12802">
    <property type="entry name" value="MarR_2"/>
    <property type="match status" value="1"/>
</dbReference>
<dbReference type="PANTHER" id="PTHR33164">
    <property type="entry name" value="TRANSCRIPTIONAL REGULATOR, MARR FAMILY"/>
    <property type="match status" value="1"/>
</dbReference>
<accession>A0A6P2BZE1</accession>
<dbReference type="InterPro" id="IPR000835">
    <property type="entry name" value="HTH_MarR-typ"/>
</dbReference>
<dbReference type="PANTHER" id="PTHR33164:SF99">
    <property type="entry name" value="MARR FAMILY REGULATORY PROTEIN"/>
    <property type="match status" value="1"/>
</dbReference>
<dbReference type="RefSeq" id="WP_145854177.1">
    <property type="nucleotide sequence ID" value="NZ_RPFW01000003.1"/>
</dbReference>
<reference evidence="2 3" key="1">
    <citation type="submission" date="2018-11" db="EMBL/GenBank/DDBJ databases">
        <title>Trebonia kvetii gen.nov., sp.nov., a novel acidophilic actinobacterium, and proposal of the new actinobacterial family Treboniaceae fam. nov.</title>
        <authorList>
            <person name="Rapoport D."/>
            <person name="Sagova-Mareckova M."/>
            <person name="Sedlacek I."/>
            <person name="Provaznik J."/>
            <person name="Kralova S."/>
            <person name="Pavlinic D."/>
            <person name="Benes V."/>
            <person name="Kopecky J."/>
        </authorList>
    </citation>
    <scope>NUCLEOTIDE SEQUENCE [LARGE SCALE GENOMIC DNA]</scope>
    <source>
        <strain evidence="2 3">15Tr583</strain>
    </source>
</reference>
<evidence type="ECO:0000313" key="3">
    <source>
        <dbReference type="Proteomes" id="UP000460272"/>
    </source>
</evidence>
<dbReference type="SMART" id="SM00347">
    <property type="entry name" value="HTH_MARR"/>
    <property type="match status" value="1"/>
</dbReference>
<feature type="domain" description="HTH marR-type" evidence="1">
    <location>
        <begin position="23"/>
        <end position="158"/>
    </location>
</feature>
<sequence>MPTQSLTDGDPRTGPPRWLSDEEQRAWRAYIRLAQLLMRQLDRDLHPYELSMHDYEILVELSEAPLSRMRMTELAERTAQSRSRLSHQINRMENRGLVSREGCDGDKRGTFAVLTARGAATIEQVAPFHVASVREHFIDLLDSAELAALASACEPLLERLRLTRDRD</sequence>
<dbReference type="Proteomes" id="UP000460272">
    <property type="component" value="Unassembled WGS sequence"/>
</dbReference>
<dbReference type="EMBL" id="RPFW01000003">
    <property type="protein sequence ID" value="TVZ04308.1"/>
    <property type="molecule type" value="Genomic_DNA"/>
</dbReference>
<comment type="caution">
    <text evidence="2">The sequence shown here is derived from an EMBL/GenBank/DDBJ whole genome shotgun (WGS) entry which is preliminary data.</text>
</comment>
<dbReference type="InterPro" id="IPR036388">
    <property type="entry name" value="WH-like_DNA-bd_sf"/>
</dbReference>
<name>A0A6P2BZE1_9ACTN</name>
<dbReference type="GO" id="GO:0006950">
    <property type="term" value="P:response to stress"/>
    <property type="evidence" value="ECO:0007669"/>
    <property type="project" value="TreeGrafter"/>
</dbReference>
<gene>
    <name evidence="2" type="ORF">EAS64_18190</name>
</gene>
<proteinExistence type="predicted"/>
<dbReference type="AlphaFoldDB" id="A0A6P2BZE1"/>
<dbReference type="GO" id="GO:0003700">
    <property type="term" value="F:DNA-binding transcription factor activity"/>
    <property type="evidence" value="ECO:0007669"/>
    <property type="project" value="InterPro"/>
</dbReference>
<dbReference type="Gene3D" id="1.10.10.10">
    <property type="entry name" value="Winged helix-like DNA-binding domain superfamily/Winged helix DNA-binding domain"/>
    <property type="match status" value="1"/>
</dbReference>
<dbReference type="InterPro" id="IPR039422">
    <property type="entry name" value="MarR/SlyA-like"/>
</dbReference>
<dbReference type="OrthoDB" id="8635520at2"/>
<dbReference type="PROSITE" id="PS50995">
    <property type="entry name" value="HTH_MARR_2"/>
    <property type="match status" value="1"/>
</dbReference>
<evidence type="ECO:0000313" key="2">
    <source>
        <dbReference type="EMBL" id="TVZ04308.1"/>
    </source>
</evidence>
<dbReference type="InterPro" id="IPR036390">
    <property type="entry name" value="WH_DNA-bd_sf"/>
</dbReference>
<dbReference type="InterPro" id="IPR011991">
    <property type="entry name" value="ArsR-like_HTH"/>
</dbReference>
<keyword evidence="3" id="KW-1185">Reference proteome</keyword>
<protein>
    <submittedName>
        <fullName evidence="2">MarR family transcriptional regulator</fullName>
    </submittedName>
</protein>